<evidence type="ECO:0000259" key="5">
    <source>
        <dbReference type="Pfam" id="PF07993"/>
    </source>
</evidence>
<evidence type="ECO:0000313" key="6">
    <source>
        <dbReference type="EMBL" id="MFD1479723.1"/>
    </source>
</evidence>
<feature type="domain" description="AMP-dependent synthetase/ligase" evidence="3">
    <location>
        <begin position="21"/>
        <end position="361"/>
    </location>
</feature>
<dbReference type="Proteomes" id="UP001597302">
    <property type="component" value="Unassembled WGS sequence"/>
</dbReference>
<dbReference type="InterPro" id="IPR036291">
    <property type="entry name" value="NAD(P)-bd_dom_sf"/>
</dbReference>
<dbReference type="InterPro" id="IPR000873">
    <property type="entry name" value="AMP-dep_synth/lig_dom"/>
</dbReference>
<dbReference type="Pfam" id="PF00501">
    <property type="entry name" value="AMP-binding"/>
    <property type="match status" value="1"/>
</dbReference>
<dbReference type="PROSITE" id="PS00455">
    <property type="entry name" value="AMP_BINDING"/>
    <property type="match status" value="1"/>
</dbReference>
<protein>
    <submittedName>
        <fullName evidence="6">AMP-binding protein</fullName>
    </submittedName>
</protein>
<name>A0ABW4DSV8_9RHOB</name>
<reference evidence="7" key="1">
    <citation type="journal article" date="2019" name="Int. J. Syst. Evol. Microbiol.">
        <title>The Global Catalogue of Microorganisms (GCM) 10K type strain sequencing project: providing services to taxonomists for standard genome sequencing and annotation.</title>
        <authorList>
            <consortium name="The Broad Institute Genomics Platform"/>
            <consortium name="The Broad Institute Genome Sequencing Center for Infectious Disease"/>
            <person name="Wu L."/>
            <person name="Ma J."/>
        </authorList>
    </citation>
    <scope>NUCLEOTIDE SEQUENCE [LARGE SCALE GENOMIC DNA]</scope>
    <source>
        <strain evidence="7">CCM 8875</strain>
    </source>
</reference>
<dbReference type="SUPFAM" id="SSF51735">
    <property type="entry name" value="NAD(P)-binding Rossmann-fold domains"/>
    <property type="match status" value="1"/>
</dbReference>
<dbReference type="PANTHER" id="PTHR44845:SF6">
    <property type="entry name" value="BETA-ALANINE-ACTIVATING ENZYME"/>
    <property type="match status" value="1"/>
</dbReference>
<dbReference type="InterPro" id="IPR020845">
    <property type="entry name" value="AMP-binding_CS"/>
</dbReference>
<keyword evidence="7" id="KW-1185">Reference proteome</keyword>
<comment type="caution">
    <text evidence="6">The sequence shown here is derived from an EMBL/GenBank/DDBJ whole genome shotgun (WGS) entry which is preliminary data.</text>
</comment>
<evidence type="ECO:0000259" key="3">
    <source>
        <dbReference type="Pfam" id="PF00501"/>
    </source>
</evidence>
<feature type="domain" description="Carrier" evidence="4">
    <location>
        <begin position="543"/>
        <end position="594"/>
    </location>
</feature>
<dbReference type="InterPro" id="IPR036736">
    <property type="entry name" value="ACP-like_sf"/>
</dbReference>
<dbReference type="InterPro" id="IPR009081">
    <property type="entry name" value="PP-bd_ACP"/>
</dbReference>
<dbReference type="InterPro" id="IPR042099">
    <property type="entry name" value="ANL_N_sf"/>
</dbReference>
<dbReference type="Gene3D" id="1.10.1200.10">
    <property type="entry name" value="ACP-like"/>
    <property type="match status" value="1"/>
</dbReference>
<dbReference type="InterPro" id="IPR045851">
    <property type="entry name" value="AMP-bd_C_sf"/>
</dbReference>
<dbReference type="Gene3D" id="3.40.50.720">
    <property type="entry name" value="NAD(P)-binding Rossmann-like Domain"/>
    <property type="match status" value="1"/>
</dbReference>
<evidence type="ECO:0000313" key="7">
    <source>
        <dbReference type="Proteomes" id="UP001597302"/>
    </source>
</evidence>
<dbReference type="SUPFAM" id="SSF56801">
    <property type="entry name" value="Acetyl-CoA synthetase-like"/>
    <property type="match status" value="1"/>
</dbReference>
<dbReference type="SUPFAM" id="SSF47336">
    <property type="entry name" value="ACP-like"/>
    <property type="match status" value="1"/>
</dbReference>
<dbReference type="EMBL" id="JBHTOQ010000003">
    <property type="protein sequence ID" value="MFD1479723.1"/>
    <property type="molecule type" value="Genomic_DNA"/>
</dbReference>
<dbReference type="PANTHER" id="PTHR44845">
    <property type="entry name" value="CARRIER DOMAIN-CONTAINING PROTEIN"/>
    <property type="match status" value="1"/>
</dbReference>
<dbReference type="Pfam" id="PF00550">
    <property type="entry name" value="PP-binding"/>
    <property type="match status" value="1"/>
</dbReference>
<dbReference type="Gene3D" id="3.40.50.12780">
    <property type="entry name" value="N-terminal domain of ligase-like"/>
    <property type="match status" value="1"/>
</dbReference>
<dbReference type="InterPro" id="IPR013120">
    <property type="entry name" value="FAR_NAD-bd"/>
</dbReference>
<keyword evidence="1" id="KW-0596">Phosphopantetheine</keyword>
<accession>A0ABW4DSV8</accession>
<gene>
    <name evidence="6" type="ORF">ACFQ5P_00300</name>
</gene>
<dbReference type="Pfam" id="PF07993">
    <property type="entry name" value="NAD_binding_4"/>
    <property type="match status" value="1"/>
</dbReference>
<evidence type="ECO:0000259" key="4">
    <source>
        <dbReference type="Pfam" id="PF00550"/>
    </source>
</evidence>
<organism evidence="6 7">
    <name type="scientific">Paracoccus nototheniae</name>
    <dbReference type="NCBI Taxonomy" id="2489002"/>
    <lineage>
        <taxon>Bacteria</taxon>
        <taxon>Pseudomonadati</taxon>
        <taxon>Pseudomonadota</taxon>
        <taxon>Alphaproteobacteria</taxon>
        <taxon>Rhodobacterales</taxon>
        <taxon>Paracoccaceae</taxon>
        <taxon>Paracoccus</taxon>
    </lineage>
</organism>
<dbReference type="Gene3D" id="3.30.300.30">
    <property type="match status" value="1"/>
</dbReference>
<evidence type="ECO:0000256" key="1">
    <source>
        <dbReference type="ARBA" id="ARBA00022450"/>
    </source>
</evidence>
<keyword evidence="2" id="KW-0597">Phosphoprotein</keyword>
<evidence type="ECO:0000256" key="2">
    <source>
        <dbReference type="ARBA" id="ARBA00022553"/>
    </source>
</evidence>
<dbReference type="RefSeq" id="WP_131573678.1">
    <property type="nucleotide sequence ID" value="NZ_CBCSAJ010000057.1"/>
</dbReference>
<proteinExistence type="predicted"/>
<feature type="domain" description="Thioester reductase (TE)" evidence="5">
    <location>
        <begin position="623"/>
        <end position="800"/>
    </location>
</feature>
<sequence>MPLSATPTASSDASVPAELVRALREHADLPALQDRDHALSYAELADFVALFQDRLTDDGPVAIFGTPGVLLAAAAVGCVIGGRPFVHLDPAMPQVVLTNIVDELAVGTIVTCQQPAPGQLPDRCRIMAAQGCLGQRPPATRAPLVAVEVAPSDIIYLVATSGTTGRPKCIPVTHDAAFLSYRWRDAFTPYDPTMKIGIYIFAIWELFRPLRNGAALVFPGLNDLMSPQALVAFLSRHAIDEMLFTPSFFEKTLTAIDPATGAALPLRRVILNGEVVGDRLVAEARARLPHAELWNLYSICETHDISITRLGGAPGFGQGTAVGVAMPHLQAVVLDDQDRPCPAGQPGLLHFEGPRMLGPGYVNRSDETAQRFRSLTLDGRDCRLYDTGDRGFVAADGQIHVLGRIAHMLKLRGHSIQTRELTETMAAHLAFAQAIPWVRQDGDQGQVLVVYYTADAAQMDRNAACWGLGAGWARMPAALAGALQQGLPRYCIPTWLVHLDEIPINPVSGKCDFKALPAVPSETARPDGAPHDDAADALPVTRFAARILGCPVGSVDPARSFHDQGGDSLMCVDLLLSLETAYGRPVDFDWALNLPLLRLHDLLTDTAASGPRPDAFRQKGILLTGATGFLGGHVLAEAARHLPADQVIYCLVRPRNNDPAARLAAQARAHGVPADRVVAVAGALDDPRFGLPQGAYDALADKVGAVIHCAAMVNLAIDRALMEAWSQAGIATIVQFCRDAGAPLAFSSSTSVFPDRGGPFPEGPATPFDGISGYGAAKIAAEDAIARAGIAAAILRLPSLYDLEAPNPKDIYEVILEACRQSQCAPQGMAFRMTDVRAAARLLVQGAVPQGLRIANLIADDAVGAPGLETVPLAAWLDRAPLSPSERRLLQENPTILQADARYDNAAAKELWPGSFAQIFDRPALMARRLSSDPALAPAMAVTTGIRR</sequence>